<dbReference type="OrthoDB" id="4503105at2759"/>
<evidence type="ECO:0000256" key="1">
    <source>
        <dbReference type="SAM" id="MobiDB-lite"/>
    </source>
</evidence>
<proteinExistence type="predicted"/>
<reference evidence="2 3" key="1">
    <citation type="submission" date="2015-01" db="EMBL/GenBank/DDBJ databases">
        <title>The Genome Sequence of Cladophialophora immunda CBS83496.</title>
        <authorList>
            <consortium name="The Broad Institute Genomics Platform"/>
            <person name="Cuomo C."/>
            <person name="de Hoog S."/>
            <person name="Gorbushina A."/>
            <person name="Stielow B."/>
            <person name="Teixiera M."/>
            <person name="Abouelleil A."/>
            <person name="Chapman S.B."/>
            <person name="Priest M."/>
            <person name="Young S.K."/>
            <person name="Wortman J."/>
            <person name="Nusbaum C."/>
            <person name="Birren B."/>
        </authorList>
    </citation>
    <scope>NUCLEOTIDE SEQUENCE [LARGE SCALE GENOMIC DNA]</scope>
    <source>
        <strain evidence="2 3">CBS 83496</strain>
    </source>
</reference>
<dbReference type="VEuPathDB" id="FungiDB:PV07_08598"/>
<dbReference type="EMBL" id="KN847044">
    <property type="protein sequence ID" value="KIW25425.1"/>
    <property type="molecule type" value="Genomic_DNA"/>
</dbReference>
<organism evidence="2 3">
    <name type="scientific">Cladophialophora immunda</name>
    <dbReference type="NCBI Taxonomy" id="569365"/>
    <lineage>
        <taxon>Eukaryota</taxon>
        <taxon>Fungi</taxon>
        <taxon>Dikarya</taxon>
        <taxon>Ascomycota</taxon>
        <taxon>Pezizomycotina</taxon>
        <taxon>Eurotiomycetes</taxon>
        <taxon>Chaetothyriomycetidae</taxon>
        <taxon>Chaetothyriales</taxon>
        <taxon>Herpotrichiellaceae</taxon>
        <taxon>Cladophialophora</taxon>
    </lineage>
</organism>
<feature type="region of interest" description="Disordered" evidence="1">
    <location>
        <begin position="42"/>
        <end position="73"/>
    </location>
</feature>
<name>A0A0D2C4M6_9EURO</name>
<dbReference type="GeneID" id="27347792"/>
<accession>A0A0D2C4M6</accession>
<dbReference type="RefSeq" id="XP_016245641.1">
    <property type="nucleotide sequence ID" value="XM_016395785.1"/>
</dbReference>
<protein>
    <submittedName>
        <fullName evidence="2">Uncharacterized protein</fullName>
    </submittedName>
</protein>
<evidence type="ECO:0000313" key="2">
    <source>
        <dbReference type="EMBL" id="KIW25425.1"/>
    </source>
</evidence>
<feature type="compositionally biased region" description="Acidic residues" evidence="1">
    <location>
        <begin position="61"/>
        <end position="73"/>
    </location>
</feature>
<sequence length="73" mass="8295">MRGNVRNFREGLTAYRNTRDLTKTYRDCFINQANQVAAVLLPGSEPPATTSKRGQPHDESNAFEEDEQAHDEE</sequence>
<dbReference type="HOGENOM" id="CLU_2704613_0_0_1"/>
<dbReference type="AlphaFoldDB" id="A0A0D2C4M6"/>
<gene>
    <name evidence="2" type="ORF">PV07_08598</name>
</gene>
<evidence type="ECO:0000313" key="3">
    <source>
        <dbReference type="Proteomes" id="UP000054466"/>
    </source>
</evidence>
<keyword evidence="3" id="KW-1185">Reference proteome</keyword>
<dbReference type="Proteomes" id="UP000054466">
    <property type="component" value="Unassembled WGS sequence"/>
</dbReference>